<dbReference type="Proteomes" id="UP001164746">
    <property type="component" value="Chromosome 3"/>
</dbReference>
<feature type="transmembrane region" description="Helical" evidence="1">
    <location>
        <begin position="109"/>
        <end position="131"/>
    </location>
</feature>
<name>A0ABY7DQY0_MYAAR</name>
<keyword evidence="1" id="KW-0812">Transmembrane</keyword>
<evidence type="ECO:0000256" key="1">
    <source>
        <dbReference type="SAM" id="Phobius"/>
    </source>
</evidence>
<keyword evidence="1" id="KW-1133">Transmembrane helix</keyword>
<proteinExistence type="predicted"/>
<dbReference type="EMBL" id="CP111014">
    <property type="protein sequence ID" value="WAR00095.1"/>
    <property type="molecule type" value="Genomic_DNA"/>
</dbReference>
<organism evidence="2 3">
    <name type="scientific">Mya arenaria</name>
    <name type="common">Soft-shell clam</name>
    <dbReference type="NCBI Taxonomy" id="6604"/>
    <lineage>
        <taxon>Eukaryota</taxon>
        <taxon>Metazoa</taxon>
        <taxon>Spiralia</taxon>
        <taxon>Lophotrochozoa</taxon>
        <taxon>Mollusca</taxon>
        <taxon>Bivalvia</taxon>
        <taxon>Autobranchia</taxon>
        <taxon>Heteroconchia</taxon>
        <taxon>Euheterodonta</taxon>
        <taxon>Imparidentia</taxon>
        <taxon>Neoheterodontei</taxon>
        <taxon>Myida</taxon>
        <taxon>Myoidea</taxon>
        <taxon>Myidae</taxon>
        <taxon>Mya</taxon>
    </lineage>
</organism>
<accession>A0ABY7DQY0</accession>
<keyword evidence="3" id="KW-1185">Reference proteome</keyword>
<evidence type="ECO:0000313" key="2">
    <source>
        <dbReference type="EMBL" id="WAR00095.1"/>
    </source>
</evidence>
<reference evidence="2" key="1">
    <citation type="submission" date="2022-11" db="EMBL/GenBank/DDBJ databases">
        <title>Centuries of genome instability and evolution in soft-shell clam transmissible cancer (bioRxiv).</title>
        <authorList>
            <person name="Hart S.F.M."/>
            <person name="Yonemitsu M.A."/>
            <person name="Giersch R.M."/>
            <person name="Beal B.F."/>
            <person name="Arriagada G."/>
            <person name="Davis B.W."/>
            <person name="Ostrander E.A."/>
            <person name="Goff S.P."/>
            <person name="Metzger M.J."/>
        </authorList>
    </citation>
    <scope>NUCLEOTIDE SEQUENCE</scope>
    <source>
        <strain evidence="2">MELC-2E11</strain>
        <tissue evidence="2">Siphon/mantle</tissue>
    </source>
</reference>
<evidence type="ECO:0000313" key="3">
    <source>
        <dbReference type="Proteomes" id="UP001164746"/>
    </source>
</evidence>
<feature type="transmembrane region" description="Helical" evidence="1">
    <location>
        <begin position="16"/>
        <end position="39"/>
    </location>
</feature>
<keyword evidence="1" id="KW-0472">Membrane</keyword>
<gene>
    <name evidence="2" type="ORF">MAR_024467</name>
</gene>
<protein>
    <submittedName>
        <fullName evidence="2">Uncharacterized protein</fullName>
    </submittedName>
</protein>
<sequence>MGFSENIRATHTSSKVGTVLILVVAVFYGLATTTVGWAFDQDSSVTMLYGLWTNCSCDGLQFVTVTFTGSCVCQKLEINDDITGLGMATVAVLFPQYKLDPSDGYTYFYSWYACLLAASVCLFVITPLHFYGYPRKFESVAPLRGLRRLGRPTARRRNKIDVEQPEGGQNRKLNIQKKVAPHPLDIFEQRMKES</sequence>